<sequence length="116" mass="13898">MYEMMNYQRDYDEYHEGYDHGAHTHEGYNFGAYGRNDDNGRWRYRRSMNAFHGNGSYGDEPVVERRWYSLVELNIVGFALEFDRNSLQHVFTIISMRGRRHTMEFEGEGKNSWVLV</sequence>
<evidence type="ECO:0000313" key="2">
    <source>
        <dbReference type="Proteomes" id="UP001060085"/>
    </source>
</evidence>
<dbReference type="EMBL" id="CM044702">
    <property type="protein sequence ID" value="KAI5676614.1"/>
    <property type="molecule type" value="Genomic_DNA"/>
</dbReference>
<gene>
    <name evidence="1" type="ORF">M9H77_07564</name>
</gene>
<comment type="caution">
    <text evidence="1">The sequence shown here is derived from an EMBL/GenBank/DDBJ whole genome shotgun (WGS) entry which is preliminary data.</text>
</comment>
<evidence type="ECO:0000313" key="1">
    <source>
        <dbReference type="EMBL" id="KAI5676614.1"/>
    </source>
</evidence>
<name>A0ACC0BVH1_CATRO</name>
<keyword evidence="2" id="KW-1185">Reference proteome</keyword>
<protein>
    <submittedName>
        <fullName evidence="1">Uncharacterized protein</fullName>
    </submittedName>
</protein>
<dbReference type="Proteomes" id="UP001060085">
    <property type="component" value="Linkage Group LG02"/>
</dbReference>
<reference evidence="2" key="1">
    <citation type="journal article" date="2023" name="Nat. Plants">
        <title>Single-cell RNA sequencing provides a high-resolution roadmap for understanding the multicellular compartmentation of specialized metabolism.</title>
        <authorList>
            <person name="Sun S."/>
            <person name="Shen X."/>
            <person name="Li Y."/>
            <person name="Li Y."/>
            <person name="Wang S."/>
            <person name="Li R."/>
            <person name="Zhang H."/>
            <person name="Shen G."/>
            <person name="Guo B."/>
            <person name="Wei J."/>
            <person name="Xu J."/>
            <person name="St-Pierre B."/>
            <person name="Chen S."/>
            <person name="Sun C."/>
        </authorList>
    </citation>
    <scope>NUCLEOTIDE SEQUENCE [LARGE SCALE GENOMIC DNA]</scope>
</reference>
<organism evidence="1 2">
    <name type="scientific">Catharanthus roseus</name>
    <name type="common">Madagascar periwinkle</name>
    <name type="synonym">Vinca rosea</name>
    <dbReference type="NCBI Taxonomy" id="4058"/>
    <lineage>
        <taxon>Eukaryota</taxon>
        <taxon>Viridiplantae</taxon>
        <taxon>Streptophyta</taxon>
        <taxon>Embryophyta</taxon>
        <taxon>Tracheophyta</taxon>
        <taxon>Spermatophyta</taxon>
        <taxon>Magnoliopsida</taxon>
        <taxon>eudicotyledons</taxon>
        <taxon>Gunneridae</taxon>
        <taxon>Pentapetalae</taxon>
        <taxon>asterids</taxon>
        <taxon>lamiids</taxon>
        <taxon>Gentianales</taxon>
        <taxon>Apocynaceae</taxon>
        <taxon>Rauvolfioideae</taxon>
        <taxon>Vinceae</taxon>
        <taxon>Catharanthinae</taxon>
        <taxon>Catharanthus</taxon>
    </lineage>
</organism>
<accession>A0ACC0BVH1</accession>
<proteinExistence type="predicted"/>